<evidence type="ECO:0000313" key="2">
    <source>
        <dbReference type="Proteomes" id="UP000193380"/>
    </source>
</evidence>
<dbReference type="Proteomes" id="UP000193380">
    <property type="component" value="Unassembled WGS sequence"/>
</dbReference>
<dbReference type="EMBL" id="FR905993">
    <property type="protein sequence ID" value="CDQ82527.1"/>
    <property type="molecule type" value="Genomic_DNA"/>
</dbReference>
<evidence type="ECO:0000313" key="1">
    <source>
        <dbReference type="EMBL" id="CDQ82527.1"/>
    </source>
</evidence>
<name>A0A060XT99_ONCMY</name>
<dbReference type="STRING" id="8022.A0A060XT99"/>
<reference evidence="1" key="1">
    <citation type="journal article" date="2014" name="Nat. Commun.">
        <title>The rainbow trout genome provides novel insights into evolution after whole-genome duplication in vertebrates.</title>
        <authorList>
            <person name="Berthelot C."/>
            <person name="Brunet F."/>
            <person name="Chalopin D."/>
            <person name="Juanchich A."/>
            <person name="Bernard M."/>
            <person name="Noel B."/>
            <person name="Bento P."/>
            <person name="Da Silva C."/>
            <person name="Labadie K."/>
            <person name="Alberti A."/>
            <person name="Aury J.M."/>
            <person name="Louis A."/>
            <person name="Dehais P."/>
            <person name="Bardou P."/>
            <person name="Montfort J."/>
            <person name="Klopp C."/>
            <person name="Cabau C."/>
            <person name="Gaspin C."/>
            <person name="Thorgaard G.H."/>
            <person name="Boussaha M."/>
            <person name="Quillet E."/>
            <person name="Guyomard R."/>
            <person name="Galiana D."/>
            <person name="Bobe J."/>
            <person name="Volff J.N."/>
            <person name="Genet C."/>
            <person name="Wincker P."/>
            <person name="Jaillon O."/>
            <person name="Roest Crollius H."/>
            <person name="Guiguen Y."/>
        </authorList>
    </citation>
    <scope>NUCLEOTIDE SEQUENCE [LARGE SCALE GENOMIC DNA]</scope>
</reference>
<organism evidence="1 2">
    <name type="scientific">Oncorhynchus mykiss</name>
    <name type="common">Rainbow trout</name>
    <name type="synonym">Salmo gairdneri</name>
    <dbReference type="NCBI Taxonomy" id="8022"/>
    <lineage>
        <taxon>Eukaryota</taxon>
        <taxon>Metazoa</taxon>
        <taxon>Chordata</taxon>
        <taxon>Craniata</taxon>
        <taxon>Vertebrata</taxon>
        <taxon>Euteleostomi</taxon>
        <taxon>Actinopterygii</taxon>
        <taxon>Neopterygii</taxon>
        <taxon>Teleostei</taxon>
        <taxon>Protacanthopterygii</taxon>
        <taxon>Salmoniformes</taxon>
        <taxon>Salmonidae</taxon>
        <taxon>Salmoninae</taxon>
        <taxon>Oncorhynchus</taxon>
    </lineage>
</organism>
<reference evidence="1" key="2">
    <citation type="submission" date="2014-03" db="EMBL/GenBank/DDBJ databases">
        <authorList>
            <person name="Genoscope - CEA"/>
        </authorList>
    </citation>
    <scope>NUCLEOTIDE SEQUENCE</scope>
</reference>
<protein>
    <submittedName>
        <fullName evidence="1">Uncharacterized protein</fullName>
    </submittedName>
</protein>
<accession>A0A060XT99</accession>
<dbReference type="AlphaFoldDB" id="A0A060XT99"/>
<sequence length="111" mass="11760">MEYTVLPAIIAVTCKELTMTTASEYNSHIYHGSSPAVTSYSSQVAFPPLTQSTVYTAFPQAGQTYGLPPFGAMWPGVKTETGLPDAVPSVGQPGFLSFSSAYTSTQPGQQM</sequence>
<gene>
    <name evidence="1" type="ORF">GSONMT00012857001</name>
</gene>
<proteinExistence type="predicted"/>
<dbReference type="PaxDb" id="8022-A0A060XT99"/>